<name>B4RIL8_PHEZH</name>
<keyword evidence="7" id="KW-1185">Reference proteome</keyword>
<dbReference type="AlphaFoldDB" id="B4RIL8"/>
<sequence length="171" mass="18767">MRSVLRPIIFQRRLAIASLAAVAFAISGCTTITSHSGYQAIDTNPTDLAVGTDTKSTVRAKLGSPSVTSTFDPNVWFYISQIKARAAFRRPQIIKRDIVALGFDKETEVLKTLDTLSLKDGKVIAFNGRETPTRGREMTILEQLLGSVGRGSMLPRDDYGVPGNRPGDRRR</sequence>
<evidence type="ECO:0000256" key="3">
    <source>
        <dbReference type="ARBA" id="ARBA00023237"/>
    </source>
</evidence>
<keyword evidence="3" id="KW-0998">Cell outer membrane</keyword>
<keyword evidence="1 4" id="KW-0732">Signal</keyword>
<evidence type="ECO:0000313" key="6">
    <source>
        <dbReference type="EMBL" id="ACG80193.1"/>
    </source>
</evidence>
<evidence type="ECO:0000256" key="1">
    <source>
        <dbReference type="ARBA" id="ARBA00022729"/>
    </source>
</evidence>
<dbReference type="HOGENOM" id="CLU_104933_0_2_5"/>
<dbReference type="Gene3D" id="3.30.1450.10">
    <property type="match status" value="1"/>
</dbReference>
<evidence type="ECO:0000313" key="7">
    <source>
        <dbReference type="Proteomes" id="UP000001868"/>
    </source>
</evidence>
<organism evidence="6 7">
    <name type="scientific">Phenylobacterium zucineum (strain HLK1)</name>
    <dbReference type="NCBI Taxonomy" id="450851"/>
    <lineage>
        <taxon>Bacteria</taxon>
        <taxon>Pseudomonadati</taxon>
        <taxon>Pseudomonadota</taxon>
        <taxon>Alphaproteobacteria</taxon>
        <taxon>Caulobacterales</taxon>
        <taxon>Caulobacteraceae</taxon>
        <taxon>Phenylobacterium</taxon>
    </lineage>
</organism>
<dbReference type="GO" id="GO:1990063">
    <property type="term" value="C:Bam protein complex"/>
    <property type="evidence" value="ECO:0007669"/>
    <property type="project" value="TreeGrafter"/>
</dbReference>
<geneLocation type="plasmid" evidence="7">
    <name>pHLK1</name>
</geneLocation>
<protein>
    <submittedName>
        <fullName evidence="6">Small protein A (TmRNA-binding)</fullName>
    </submittedName>
</protein>
<dbReference type="RefSeq" id="WP_012520490.1">
    <property type="nucleotide sequence ID" value="NC_011143.1"/>
</dbReference>
<dbReference type="eggNOG" id="COG2913">
    <property type="taxonomic scope" value="Bacteria"/>
</dbReference>
<gene>
    <name evidence="6" type="ordered locus">PHZ_p0250</name>
</gene>
<dbReference type="PROSITE" id="PS51257">
    <property type="entry name" value="PROKAR_LIPOPROTEIN"/>
    <property type="match status" value="1"/>
</dbReference>
<proteinExistence type="predicted"/>
<keyword evidence="2" id="KW-0472">Membrane</keyword>
<keyword evidence="6" id="KW-0614">Plasmid</keyword>
<dbReference type="PANTHER" id="PTHR37482:SF1">
    <property type="entry name" value="OUTER MEMBRANE PROTEIN ASSEMBLY FACTOR BAME"/>
    <property type="match status" value="1"/>
</dbReference>
<dbReference type="GO" id="GO:0030674">
    <property type="term" value="F:protein-macromolecule adaptor activity"/>
    <property type="evidence" value="ECO:0007669"/>
    <property type="project" value="TreeGrafter"/>
</dbReference>
<reference evidence="6 7" key="1">
    <citation type="journal article" date="2008" name="BMC Genomics">
        <title>Complete genome of Phenylobacterium zucineum - a novel facultative intracellular bacterium isolated from human erythroleukemia cell line K562.</title>
        <authorList>
            <person name="Luo Y."/>
            <person name="Xu X."/>
            <person name="Ding Z."/>
            <person name="Liu Z."/>
            <person name="Zhang B."/>
            <person name="Yan Z."/>
            <person name="Sun J."/>
            <person name="Hu S."/>
            <person name="Hu X."/>
        </authorList>
    </citation>
    <scope>NUCLEOTIDE SEQUENCE [LARGE SCALE GENOMIC DNA]</scope>
    <source>
        <strain evidence="7">HLK1</strain>
        <plasmid evidence="7">HLK1</plasmid>
        <plasmid evidence="7">Plasmid pHLK1</plasmid>
    </source>
</reference>
<dbReference type="PANTHER" id="PTHR37482">
    <property type="entry name" value="OUTER MEMBRANE PROTEIN ASSEMBLY FACTOR BAME"/>
    <property type="match status" value="1"/>
</dbReference>
<dbReference type="InterPro" id="IPR026592">
    <property type="entry name" value="BamE"/>
</dbReference>
<feature type="signal peptide" evidence="4">
    <location>
        <begin position="1"/>
        <end position="25"/>
    </location>
</feature>
<dbReference type="InterPro" id="IPR007450">
    <property type="entry name" value="BamE_dom"/>
</dbReference>
<dbReference type="InterPro" id="IPR037873">
    <property type="entry name" value="BamE-like"/>
</dbReference>
<evidence type="ECO:0000256" key="2">
    <source>
        <dbReference type="ARBA" id="ARBA00023136"/>
    </source>
</evidence>
<feature type="domain" description="Outer membrane protein assembly factor BamE" evidence="5">
    <location>
        <begin position="47"/>
        <end position="108"/>
    </location>
</feature>
<feature type="chain" id="PRO_5002825479" evidence="4">
    <location>
        <begin position="26"/>
        <end position="171"/>
    </location>
</feature>
<dbReference type="OrthoDB" id="7203955at2"/>
<dbReference type="EMBL" id="CP000748">
    <property type="protein sequence ID" value="ACG80193.1"/>
    <property type="molecule type" value="Genomic_DNA"/>
</dbReference>
<accession>B4RIL8</accession>
<dbReference type="GO" id="GO:0043165">
    <property type="term" value="P:Gram-negative-bacterium-type cell outer membrane assembly"/>
    <property type="evidence" value="ECO:0007669"/>
    <property type="project" value="TreeGrafter"/>
</dbReference>
<dbReference type="GO" id="GO:0051205">
    <property type="term" value="P:protein insertion into membrane"/>
    <property type="evidence" value="ECO:0007669"/>
    <property type="project" value="TreeGrafter"/>
</dbReference>
<dbReference type="Pfam" id="PF04355">
    <property type="entry name" value="BamE"/>
    <property type="match status" value="1"/>
</dbReference>
<evidence type="ECO:0000259" key="5">
    <source>
        <dbReference type="Pfam" id="PF04355"/>
    </source>
</evidence>
<dbReference type="Proteomes" id="UP000001868">
    <property type="component" value="Plasmid pHLK1"/>
</dbReference>
<dbReference type="KEGG" id="pzu:PHZ_p0250"/>
<evidence type="ECO:0000256" key="4">
    <source>
        <dbReference type="SAM" id="SignalP"/>
    </source>
</evidence>